<dbReference type="SUPFAM" id="SSF55073">
    <property type="entry name" value="Nucleotide cyclase"/>
    <property type="match status" value="1"/>
</dbReference>
<keyword evidence="4" id="KW-0472">Membrane</keyword>
<evidence type="ECO:0000256" key="1">
    <source>
        <dbReference type="ARBA" id="ARBA00001946"/>
    </source>
</evidence>
<evidence type="ECO:0000313" key="6">
    <source>
        <dbReference type="EMBL" id="MBJ7539638.1"/>
    </source>
</evidence>
<accession>A0A934JS16</accession>
<evidence type="ECO:0000256" key="4">
    <source>
        <dbReference type="SAM" id="Phobius"/>
    </source>
</evidence>
<evidence type="ECO:0000313" key="7">
    <source>
        <dbReference type="Proteomes" id="UP000628710"/>
    </source>
</evidence>
<keyword evidence="7" id="KW-1185">Reference proteome</keyword>
<organism evidence="6 7">
    <name type="scientific">Marinomonas transparens</name>
    <dbReference type="NCBI Taxonomy" id="2795388"/>
    <lineage>
        <taxon>Bacteria</taxon>
        <taxon>Pseudomonadati</taxon>
        <taxon>Pseudomonadota</taxon>
        <taxon>Gammaproteobacteria</taxon>
        <taxon>Oceanospirillales</taxon>
        <taxon>Oceanospirillaceae</taxon>
        <taxon>Marinomonas</taxon>
    </lineage>
</organism>
<feature type="transmembrane region" description="Helical" evidence="4">
    <location>
        <begin position="145"/>
        <end position="163"/>
    </location>
</feature>
<evidence type="ECO:0000256" key="3">
    <source>
        <dbReference type="ARBA" id="ARBA00034247"/>
    </source>
</evidence>
<comment type="caution">
    <text evidence="6">The sequence shown here is derived from an EMBL/GenBank/DDBJ whole genome shotgun (WGS) entry which is preliminary data.</text>
</comment>
<dbReference type="EMBL" id="JAEMNX010000028">
    <property type="protein sequence ID" value="MBJ7539638.1"/>
    <property type="molecule type" value="Genomic_DNA"/>
</dbReference>
<dbReference type="CDD" id="cd01949">
    <property type="entry name" value="GGDEF"/>
    <property type="match status" value="1"/>
</dbReference>
<dbReference type="EC" id="2.7.7.65" evidence="2"/>
<dbReference type="GO" id="GO:0043709">
    <property type="term" value="P:cell adhesion involved in single-species biofilm formation"/>
    <property type="evidence" value="ECO:0007669"/>
    <property type="project" value="TreeGrafter"/>
</dbReference>
<dbReference type="InterPro" id="IPR050469">
    <property type="entry name" value="Diguanylate_Cyclase"/>
</dbReference>
<dbReference type="PROSITE" id="PS50887">
    <property type="entry name" value="GGDEF"/>
    <property type="match status" value="1"/>
</dbReference>
<dbReference type="AlphaFoldDB" id="A0A934JS16"/>
<dbReference type="RefSeq" id="WP_199470031.1">
    <property type="nucleotide sequence ID" value="NZ_JAEMNX010000028.1"/>
</dbReference>
<dbReference type="PANTHER" id="PTHR45138">
    <property type="entry name" value="REGULATORY COMPONENTS OF SENSORY TRANSDUCTION SYSTEM"/>
    <property type="match status" value="1"/>
</dbReference>
<dbReference type="Pfam" id="PF00990">
    <property type="entry name" value="GGDEF"/>
    <property type="match status" value="1"/>
</dbReference>
<dbReference type="InterPro" id="IPR029787">
    <property type="entry name" value="Nucleotide_cyclase"/>
</dbReference>
<dbReference type="PANTHER" id="PTHR45138:SF9">
    <property type="entry name" value="DIGUANYLATE CYCLASE DGCM-RELATED"/>
    <property type="match status" value="1"/>
</dbReference>
<dbReference type="SMART" id="SM00267">
    <property type="entry name" value="GGDEF"/>
    <property type="match status" value="1"/>
</dbReference>
<dbReference type="NCBIfam" id="TIGR00254">
    <property type="entry name" value="GGDEF"/>
    <property type="match status" value="1"/>
</dbReference>
<reference evidence="6" key="1">
    <citation type="submission" date="2020-12" db="EMBL/GenBank/DDBJ databases">
        <title>Marinomonas arctica sp. nov., a psychrotolerant bacterium isolated from the Arctic.</title>
        <authorList>
            <person name="Zhang Y."/>
        </authorList>
    </citation>
    <scope>NUCLEOTIDE SEQUENCE</scope>
    <source>
        <strain evidence="6">C1424</strain>
    </source>
</reference>
<comment type="cofactor">
    <cofactor evidence="1">
        <name>Mg(2+)</name>
        <dbReference type="ChEBI" id="CHEBI:18420"/>
    </cofactor>
</comment>
<keyword evidence="4" id="KW-0812">Transmembrane</keyword>
<name>A0A934JS16_9GAMM</name>
<keyword evidence="4" id="KW-1133">Transmembrane helix</keyword>
<dbReference type="Proteomes" id="UP000628710">
    <property type="component" value="Unassembled WGS sequence"/>
</dbReference>
<protein>
    <recommendedName>
        <fullName evidence="2">diguanylate cyclase</fullName>
        <ecNumber evidence="2">2.7.7.65</ecNumber>
    </recommendedName>
</protein>
<proteinExistence type="predicted"/>
<sequence>MNKQQSIVSFALYKMLGCYFITAVFFSGIMLATSYQDLKKSQNQAIDRAASFLMEGVQSYSDADVNKNILTTLFTKALNSGILGDSVLGFEYQPSPNSSSVLVRHQDFSSADYTRSVLILADRGQSQLVLYISDLALRTAFYNRLFIYLSVLFLQVALLWLLLRHLVVKLVQSSMGNIMFELDNLNLSNPSPLQGDSRLSRFIEYQKLLDGINRMVSSLVFSRRELAELNQGLESRIREKTTSLEDKNDALLQLNQKLSTLANTDSLTQVYNRTRFDLLFREHVDIAHKRQMPLTLLLVDLDDFKLVNDKFGHQVGDHVLKHAAQLLSKILADDGVVARWGGEEFAVLLPYFDSLMAQKVAEKLRLAMQNAEFEEQHIRITMSIGVAQLLAEESGEQLLKRADAALYGAKDNGRNRVIMAVNATQEQLPLSGIVDKEKGLS</sequence>
<dbReference type="GO" id="GO:1902201">
    <property type="term" value="P:negative regulation of bacterial-type flagellum-dependent cell motility"/>
    <property type="evidence" value="ECO:0007669"/>
    <property type="project" value="TreeGrafter"/>
</dbReference>
<evidence type="ECO:0000256" key="2">
    <source>
        <dbReference type="ARBA" id="ARBA00012528"/>
    </source>
</evidence>
<dbReference type="GO" id="GO:0052621">
    <property type="term" value="F:diguanylate cyclase activity"/>
    <property type="evidence" value="ECO:0007669"/>
    <property type="project" value="UniProtKB-EC"/>
</dbReference>
<dbReference type="Gene3D" id="3.30.70.270">
    <property type="match status" value="1"/>
</dbReference>
<dbReference type="FunFam" id="3.30.70.270:FF:000001">
    <property type="entry name" value="Diguanylate cyclase domain protein"/>
    <property type="match status" value="1"/>
</dbReference>
<dbReference type="GO" id="GO:0005886">
    <property type="term" value="C:plasma membrane"/>
    <property type="evidence" value="ECO:0007669"/>
    <property type="project" value="TreeGrafter"/>
</dbReference>
<gene>
    <name evidence="6" type="ORF">I8J31_18330</name>
</gene>
<evidence type="ECO:0000259" key="5">
    <source>
        <dbReference type="PROSITE" id="PS50887"/>
    </source>
</evidence>
<feature type="transmembrane region" description="Helical" evidence="4">
    <location>
        <begin position="12"/>
        <end position="32"/>
    </location>
</feature>
<feature type="domain" description="GGDEF" evidence="5">
    <location>
        <begin position="292"/>
        <end position="422"/>
    </location>
</feature>
<dbReference type="InterPro" id="IPR000160">
    <property type="entry name" value="GGDEF_dom"/>
</dbReference>
<comment type="catalytic activity">
    <reaction evidence="3">
        <text>2 GTP = 3',3'-c-di-GMP + 2 diphosphate</text>
        <dbReference type="Rhea" id="RHEA:24898"/>
        <dbReference type="ChEBI" id="CHEBI:33019"/>
        <dbReference type="ChEBI" id="CHEBI:37565"/>
        <dbReference type="ChEBI" id="CHEBI:58805"/>
        <dbReference type="EC" id="2.7.7.65"/>
    </reaction>
</comment>
<dbReference type="InterPro" id="IPR043128">
    <property type="entry name" value="Rev_trsase/Diguanyl_cyclase"/>
</dbReference>